<dbReference type="RefSeq" id="WP_012698913.1">
    <property type="nucleotide sequence ID" value="NC_012560.1"/>
</dbReference>
<dbReference type="InterPro" id="IPR012373">
    <property type="entry name" value="Ferrdict_sens_TM"/>
</dbReference>
<dbReference type="GeneID" id="88183686"/>
<dbReference type="PIRSF" id="PIRSF018266">
    <property type="entry name" value="FecR"/>
    <property type="match status" value="1"/>
</dbReference>
<dbReference type="STRING" id="322710.Avin_02240"/>
<dbReference type="OrthoDB" id="1099576at2"/>
<keyword evidence="4" id="KW-1185">Reference proteome</keyword>
<gene>
    <name evidence="3" type="ordered locus">Avin_02240</name>
</gene>
<evidence type="ECO:0000259" key="2">
    <source>
        <dbReference type="Pfam" id="PF16220"/>
    </source>
</evidence>
<evidence type="ECO:0000313" key="3">
    <source>
        <dbReference type="EMBL" id="ACO76485.1"/>
    </source>
</evidence>
<dbReference type="Pfam" id="PF04773">
    <property type="entry name" value="FecR"/>
    <property type="match status" value="1"/>
</dbReference>
<dbReference type="EnsemblBacteria" id="ACO76485">
    <property type="protein sequence ID" value="ACO76485"/>
    <property type="gene ID" value="Avin_02240"/>
</dbReference>
<dbReference type="GO" id="GO:0016989">
    <property type="term" value="F:sigma factor antagonist activity"/>
    <property type="evidence" value="ECO:0007669"/>
    <property type="project" value="TreeGrafter"/>
</dbReference>
<accession>C1DH78</accession>
<evidence type="ECO:0000259" key="1">
    <source>
        <dbReference type="Pfam" id="PF04773"/>
    </source>
</evidence>
<protein>
    <submittedName>
        <fullName evidence="3">Anti-sigma factor, FecR family</fullName>
    </submittedName>
</protein>
<dbReference type="Gene3D" id="2.60.120.1440">
    <property type="match status" value="1"/>
</dbReference>
<dbReference type="InterPro" id="IPR032623">
    <property type="entry name" value="FecR_N"/>
</dbReference>
<reference evidence="3 4" key="1">
    <citation type="journal article" date="2009" name="J. Bacteriol.">
        <title>Genome sequence of Azotobacter vinelandii, an obligate aerobe specialized to support diverse anaerobic metabolic processes.</title>
        <authorList>
            <person name="Setubal J.C."/>
            <person name="dos Santos P."/>
            <person name="Goldman B.S."/>
            <person name="Ertesvag H."/>
            <person name="Espin G."/>
            <person name="Rubio L.M."/>
            <person name="Valla S."/>
            <person name="Almeida N.F."/>
            <person name="Balasubramanian D."/>
            <person name="Cromes L."/>
            <person name="Curatti L."/>
            <person name="Du Z."/>
            <person name="Godsy E."/>
            <person name="Goodner B."/>
            <person name="Hellner-Burris K."/>
            <person name="Hernandez J.A."/>
            <person name="Houmiel K."/>
            <person name="Imperial J."/>
            <person name="Kennedy C."/>
            <person name="Larson T.J."/>
            <person name="Latreille P."/>
            <person name="Ligon L.S."/>
            <person name="Lu J."/>
            <person name="Maerk M."/>
            <person name="Miller N.M."/>
            <person name="Norton S."/>
            <person name="O'Carroll I.P."/>
            <person name="Paulsen I."/>
            <person name="Raulfs E.C."/>
            <person name="Roemer R."/>
            <person name="Rosser J."/>
            <person name="Segura D."/>
            <person name="Slater S."/>
            <person name="Stricklin S.L."/>
            <person name="Studholme D.J."/>
            <person name="Sun J."/>
            <person name="Viana C.J."/>
            <person name="Wallin E."/>
            <person name="Wang B."/>
            <person name="Wheeler C."/>
            <person name="Zhu H."/>
            <person name="Dean D.R."/>
            <person name="Dixon R."/>
            <person name="Wood D."/>
        </authorList>
    </citation>
    <scope>NUCLEOTIDE SEQUENCE [LARGE SCALE GENOMIC DNA]</scope>
    <source>
        <strain evidence="4">DJ / ATCC BAA-1303</strain>
    </source>
</reference>
<evidence type="ECO:0000313" key="4">
    <source>
        <dbReference type="Proteomes" id="UP000002424"/>
    </source>
</evidence>
<dbReference type="Pfam" id="PF16220">
    <property type="entry name" value="DUF4880"/>
    <property type="match status" value="1"/>
</dbReference>
<dbReference type="AlphaFoldDB" id="C1DH78"/>
<feature type="domain" description="FecR N-terminal" evidence="2">
    <location>
        <begin position="11"/>
        <end position="51"/>
    </location>
</feature>
<sequence>MNEKRLDRAAEEAIDWMVRLRAEKPDARLLAALDAWIAGDPANADAWSRLQNRLGGPYDTLRSLDHRLPRKNVRAILLQPDTSRRDLLRTFAGLGLLGGGLWLGARSRPGQALFADLSTATGERRAFALDDGSRLTLNAESAVDLAFDDRQRLLLLRRGELVVQVAPDRARPFLVRTGQGEIMALGTRYLVRQEADATRVLVLEHNVRLSLPDGHFLDVAQGESALLHTRRIERLGAGEGYRADWLEGRLSVLDEPLSAVIDALRPYRHGLIRVAPEVRQLRVQGVYSLDDSERTLRILAETLPIRIDRYTPWLVLIGPG</sequence>
<dbReference type="InterPro" id="IPR006860">
    <property type="entry name" value="FecR"/>
</dbReference>
<organism evidence="3 4">
    <name type="scientific">Azotobacter vinelandii (strain DJ / ATCC BAA-1303)</name>
    <dbReference type="NCBI Taxonomy" id="322710"/>
    <lineage>
        <taxon>Bacteria</taxon>
        <taxon>Pseudomonadati</taxon>
        <taxon>Pseudomonadota</taxon>
        <taxon>Gammaproteobacteria</taxon>
        <taxon>Pseudomonadales</taxon>
        <taxon>Pseudomonadaceae</taxon>
        <taxon>Azotobacter</taxon>
    </lineage>
</organism>
<dbReference type="PANTHER" id="PTHR30273">
    <property type="entry name" value="PERIPLASMIC SIGNAL SENSOR AND SIGMA FACTOR ACTIVATOR FECR-RELATED"/>
    <property type="match status" value="1"/>
</dbReference>
<feature type="domain" description="FecR protein" evidence="1">
    <location>
        <begin position="116"/>
        <end position="207"/>
    </location>
</feature>
<dbReference type="eggNOG" id="COG3712">
    <property type="taxonomic scope" value="Bacteria"/>
</dbReference>
<dbReference type="HOGENOM" id="CLU_050192_0_0_6"/>
<dbReference type="EMBL" id="CP001157">
    <property type="protein sequence ID" value="ACO76485.1"/>
    <property type="molecule type" value="Genomic_DNA"/>
</dbReference>
<dbReference type="KEGG" id="avn:Avin_02240"/>
<proteinExistence type="predicted"/>
<dbReference type="PANTHER" id="PTHR30273:SF2">
    <property type="entry name" value="PROTEIN FECR"/>
    <property type="match status" value="1"/>
</dbReference>
<dbReference type="Proteomes" id="UP000002424">
    <property type="component" value="Chromosome"/>
</dbReference>
<name>C1DH78_AZOVD</name>